<evidence type="ECO:0000259" key="1">
    <source>
        <dbReference type="Pfam" id="PF13452"/>
    </source>
</evidence>
<feature type="domain" description="FAS1-like dehydratase" evidence="1">
    <location>
        <begin position="124"/>
        <end position="194"/>
    </location>
</feature>
<organism evidence="2 3">
    <name type="scientific">Testicularia cyperi</name>
    <dbReference type="NCBI Taxonomy" id="1882483"/>
    <lineage>
        <taxon>Eukaryota</taxon>
        <taxon>Fungi</taxon>
        <taxon>Dikarya</taxon>
        <taxon>Basidiomycota</taxon>
        <taxon>Ustilaginomycotina</taxon>
        <taxon>Ustilaginomycetes</taxon>
        <taxon>Ustilaginales</taxon>
        <taxon>Anthracoideaceae</taxon>
        <taxon>Testicularia</taxon>
    </lineage>
</organism>
<dbReference type="EMBL" id="KZ819192">
    <property type="protein sequence ID" value="PWZ00524.1"/>
    <property type="molecule type" value="Genomic_DNA"/>
</dbReference>
<dbReference type="Proteomes" id="UP000246740">
    <property type="component" value="Unassembled WGS sequence"/>
</dbReference>
<name>A0A317XQ82_9BASI</name>
<sequence length="349" mass="38468">MFRATTTAVASAAVRPAFGGTIKQAAPRWLHSTALRNSTPNAALQEWTQKIQAQTNTMQDRADLNKARQLALCLPNATTGAKGQTSSKHTTESVLAMSAGDTMPLGSEMVLFNPLLTEEVLGADGTERTFGPPGGLDQRMWASGSFEFEAENQLKIGDNVKCDVVMERVEPKSGAKTGEMVLVTRKLVYSNDQGPVSTERRTHVYRRPRPASERKYVPPSPAPQVAEVEEKASDFGWDFYATRATLFRYSAATFNAHRIHLDPEYCRNEEGHPDCLVHGPLTATLLMNLIAASGPSRLKKFEYRATAPIKVEQTIRLRGAWTESDHRQAELWALNEAGKVCMTARASLY</sequence>
<gene>
    <name evidence="2" type="ORF">BCV70DRAFT_97011</name>
</gene>
<dbReference type="InterPro" id="IPR039569">
    <property type="entry name" value="FAS1-like_DH_region"/>
</dbReference>
<dbReference type="FunFam" id="3.10.129.10:FF:000103">
    <property type="entry name" value="WGS project CABT00000000 data, contig 2.1"/>
    <property type="match status" value="1"/>
</dbReference>
<dbReference type="Gene3D" id="3.10.129.10">
    <property type="entry name" value="Hotdog Thioesterase"/>
    <property type="match status" value="2"/>
</dbReference>
<protein>
    <recommendedName>
        <fullName evidence="1">FAS1-like dehydratase domain-containing protein</fullName>
    </recommendedName>
</protein>
<dbReference type="AlphaFoldDB" id="A0A317XQ82"/>
<keyword evidence="3" id="KW-1185">Reference proteome</keyword>
<proteinExistence type="predicted"/>
<dbReference type="InParanoid" id="A0A317XQ82"/>
<dbReference type="OrthoDB" id="3257538at2759"/>
<dbReference type="STRING" id="1882483.A0A317XQ82"/>
<dbReference type="PANTHER" id="PTHR28152:SF1">
    <property type="entry name" value="HYDROXYACYL-THIOESTER DEHYDRATASE TYPE 2, MITOCHONDRIAL"/>
    <property type="match status" value="1"/>
</dbReference>
<dbReference type="InterPro" id="IPR052741">
    <property type="entry name" value="Mitochondrial_HTD2"/>
</dbReference>
<evidence type="ECO:0000313" key="2">
    <source>
        <dbReference type="EMBL" id="PWZ00524.1"/>
    </source>
</evidence>
<accession>A0A317XQ82</accession>
<reference evidence="2 3" key="1">
    <citation type="journal article" date="2018" name="Mol. Biol. Evol.">
        <title>Broad Genomic Sampling Reveals a Smut Pathogenic Ancestry of the Fungal Clade Ustilaginomycotina.</title>
        <authorList>
            <person name="Kijpornyongpan T."/>
            <person name="Mondo S.J."/>
            <person name="Barry K."/>
            <person name="Sandor L."/>
            <person name="Lee J."/>
            <person name="Lipzen A."/>
            <person name="Pangilinan J."/>
            <person name="LaButti K."/>
            <person name="Hainaut M."/>
            <person name="Henrissat B."/>
            <person name="Grigoriev I.V."/>
            <person name="Spatafora J.W."/>
            <person name="Aime M.C."/>
        </authorList>
    </citation>
    <scope>NUCLEOTIDE SEQUENCE [LARGE SCALE GENOMIC DNA]</scope>
    <source>
        <strain evidence="2 3">MCA 3645</strain>
    </source>
</reference>
<dbReference type="FunCoup" id="A0A317XQ82">
    <property type="interactions" value="127"/>
</dbReference>
<dbReference type="SUPFAM" id="SSF54637">
    <property type="entry name" value="Thioesterase/thiol ester dehydrase-isomerase"/>
    <property type="match status" value="1"/>
</dbReference>
<dbReference type="PANTHER" id="PTHR28152">
    <property type="entry name" value="HYDROXYACYL-THIOESTER DEHYDRATASE TYPE 2, MITOCHONDRIAL"/>
    <property type="match status" value="1"/>
</dbReference>
<dbReference type="Pfam" id="PF13452">
    <property type="entry name" value="FAS1_DH_region"/>
    <property type="match status" value="1"/>
</dbReference>
<dbReference type="GO" id="GO:0019171">
    <property type="term" value="F:(3R)-hydroxyacyl-[acyl-carrier-protein] dehydratase activity"/>
    <property type="evidence" value="ECO:0007669"/>
    <property type="project" value="TreeGrafter"/>
</dbReference>
<evidence type="ECO:0000313" key="3">
    <source>
        <dbReference type="Proteomes" id="UP000246740"/>
    </source>
</evidence>
<dbReference type="InterPro" id="IPR029069">
    <property type="entry name" value="HotDog_dom_sf"/>
</dbReference>
<dbReference type="GO" id="GO:0005739">
    <property type="term" value="C:mitochondrion"/>
    <property type="evidence" value="ECO:0007669"/>
    <property type="project" value="TreeGrafter"/>
</dbReference>